<proteinExistence type="predicted"/>
<dbReference type="RefSeq" id="WP_270162037.1">
    <property type="nucleotide sequence ID" value="NZ_CP089391.1"/>
</dbReference>
<dbReference type="EMBL" id="CP089391">
    <property type="protein sequence ID" value="WBL76763.1"/>
    <property type="molecule type" value="Genomic_DNA"/>
</dbReference>
<reference evidence="2" key="1">
    <citation type="submission" date="2021-12" db="EMBL/GenBank/DDBJ databases">
        <title>Bradyrhizobium xenonodulans sp. nov.</title>
        <authorList>
            <person name="Claassens R."/>
            <person name="Venter S.N."/>
            <person name="Beukes C.W."/>
            <person name="Stepkowski T."/>
            <person name="Steenkamp E.T."/>
        </authorList>
    </citation>
    <scope>NUCLEOTIDE SEQUENCE</scope>
    <source>
        <strain evidence="2">14AB</strain>
    </source>
</reference>
<dbReference type="InterPro" id="IPR037171">
    <property type="entry name" value="NagB/RpiA_transferase-like"/>
</dbReference>
<evidence type="ECO:0000313" key="2">
    <source>
        <dbReference type="EMBL" id="WBL76763.1"/>
    </source>
</evidence>
<sequence>MVKAAREVYLVADSTKVNRNSFTRLGGLDLIQAFITDDGLSNVDAKAIERMGIKIIIAT</sequence>
<dbReference type="SUPFAM" id="SSF100950">
    <property type="entry name" value="NagB/RpiA/CoA transferase-like"/>
    <property type="match status" value="1"/>
</dbReference>
<organism evidence="2 3">
    <name type="scientific">Bradyrhizobium xenonodulans</name>
    <dbReference type="NCBI Taxonomy" id="2736875"/>
    <lineage>
        <taxon>Bacteria</taxon>
        <taxon>Pseudomonadati</taxon>
        <taxon>Pseudomonadota</taxon>
        <taxon>Alphaproteobacteria</taxon>
        <taxon>Hyphomicrobiales</taxon>
        <taxon>Nitrobacteraceae</taxon>
        <taxon>Bradyrhizobium</taxon>
    </lineage>
</organism>
<protein>
    <recommendedName>
        <fullName evidence="1">DeoR-like transcriptional repressor C-terminal sensor domain-containing protein</fullName>
    </recommendedName>
</protein>
<accession>A0ABY7MED2</accession>
<dbReference type="Proteomes" id="UP001179614">
    <property type="component" value="Chromosome"/>
</dbReference>
<dbReference type="Pfam" id="PF00455">
    <property type="entry name" value="DeoRC"/>
    <property type="match status" value="1"/>
</dbReference>
<feature type="domain" description="DeoR-like transcriptional repressor C-terminal sensor" evidence="1">
    <location>
        <begin position="1"/>
        <end position="37"/>
    </location>
</feature>
<evidence type="ECO:0000313" key="3">
    <source>
        <dbReference type="Proteomes" id="UP001179614"/>
    </source>
</evidence>
<keyword evidence="3" id="KW-1185">Reference proteome</keyword>
<dbReference type="InterPro" id="IPR014036">
    <property type="entry name" value="DeoR-like_C"/>
</dbReference>
<name>A0ABY7MED2_9BRAD</name>
<gene>
    <name evidence="2" type="ORF">I3J27_27595</name>
</gene>
<evidence type="ECO:0000259" key="1">
    <source>
        <dbReference type="Pfam" id="PF00455"/>
    </source>
</evidence>